<keyword evidence="4" id="KW-0255">Endonuclease</keyword>
<dbReference type="EMBL" id="BFEA01000204">
    <property type="protein sequence ID" value="GBG74492.1"/>
    <property type="molecule type" value="Genomic_DNA"/>
</dbReference>
<evidence type="ECO:0000256" key="2">
    <source>
        <dbReference type="ARBA" id="ARBA00022695"/>
    </source>
</evidence>
<dbReference type="InterPro" id="IPR043502">
    <property type="entry name" value="DNA/RNA_pol_sf"/>
</dbReference>
<feature type="region of interest" description="Disordered" evidence="7">
    <location>
        <begin position="1"/>
        <end position="23"/>
    </location>
</feature>
<dbReference type="CDD" id="cd01647">
    <property type="entry name" value="RT_LTR"/>
    <property type="match status" value="2"/>
</dbReference>
<dbReference type="CDD" id="cd00303">
    <property type="entry name" value="retropepsin_like"/>
    <property type="match status" value="2"/>
</dbReference>
<keyword evidence="4" id="KW-0378">Hydrolase</keyword>
<dbReference type="Proteomes" id="UP000265515">
    <property type="component" value="Unassembled WGS sequence"/>
</dbReference>
<dbReference type="InterPro" id="IPR000477">
    <property type="entry name" value="RT_dom"/>
</dbReference>
<feature type="region of interest" description="Disordered" evidence="7">
    <location>
        <begin position="1735"/>
        <end position="1759"/>
    </location>
</feature>
<feature type="compositionally biased region" description="Polar residues" evidence="7">
    <location>
        <begin position="463"/>
        <end position="484"/>
    </location>
</feature>
<dbReference type="PANTHER" id="PTHR37984">
    <property type="entry name" value="PROTEIN CBG26694"/>
    <property type="match status" value="1"/>
</dbReference>
<feature type="region of interest" description="Disordered" evidence="7">
    <location>
        <begin position="2584"/>
        <end position="2613"/>
    </location>
</feature>
<name>A0A388KWY6_CHABU</name>
<feature type="region of interest" description="Disordered" evidence="7">
    <location>
        <begin position="458"/>
        <end position="532"/>
    </location>
</feature>
<dbReference type="OrthoDB" id="1895011at2759"/>
<proteinExistence type="predicted"/>
<dbReference type="Gene3D" id="3.30.70.270">
    <property type="match status" value="2"/>
</dbReference>
<keyword evidence="6" id="KW-0175">Coiled coil</keyword>
<feature type="region of interest" description="Disordered" evidence="7">
    <location>
        <begin position="2740"/>
        <end position="2768"/>
    </location>
</feature>
<dbReference type="GO" id="GO:0016779">
    <property type="term" value="F:nucleotidyltransferase activity"/>
    <property type="evidence" value="ECO:0007669"/>
    <property type="project" value="UniProtKB-KW"/>
</dbReference>
<accession>A0A388KWY6</accession>
<dbReference type="InterPro" id="IPR041577">
    <property type="entry name" value="RT_RNaseH_2"/>
</dbReference>
<keyword evidence="1" id="KW-0808">Transferase</keyword>
<evidence type="ECO:0000256" key="6">
    <source>
        <dbReference type="SAM" id="Coils"/>
    </source>
</evidence>
<evidence type="ECO:0000256" key="4">
    <source>
        <dbReference type="ARBA" id="ARBA00022759"/>
    </source>
</evidence>
<dbReference type="SUPFAM" id="SSF56672">
    <property type="entry name" value="DNA/RNA polymerases"/>
    <property type="match status" value="2"/>
</dbReference>
<dbReference type="PROSITE" id="PS50878">
    <property type="entry name" value="RT_POL"/>
    <property type="match status" value="1"/>
</dbReference>
<feature type="compositionally biased region" description="Basic residues" evidence="7">
    <location>
        <begin position="2594"/>
        <end position="2604"/>
    </location>
</feature>
<evidence type="ECO:0000256" key="1">
    <source>
        <dbReference type="ARBA" id="ARBA00022679"/>
    </source>
</evidence>
<keyword evidence="3" id="KW-0540">Nuclease</keyword>
<feature type="compositionally biased region" description="Low complexity" evidence="7">
    <location>
        <begin position="243"/>
        <end position="254"/>
    </location>
</feature>
<protein>
    <recommendedName>
        <fullName evidence="8">Reverse transcriptase domain-containing protein</fullName>
    </recommendedName>
</protein>
<feature type="compositionally biased region" description="Low complexity" evidence="7">
    <location>
        <begin position="2757"/>
        <end position="2768"/>
    </location>
</feature>
<keyword evidence="2" id="KW-0548">Nucleotidyltransferase</keyword>
<evidence type="ECO:0000256" key="3">
    <source>
        <dbReference type="ARBA" id="ARBA00022722"/>
    </source>
</evidence>
<feature type="compositionally biased region" description="Low complexity" evidence="7">
    <location>
        <begin position="1739"/>
        <end position="1752"/>
    </location>
</feature>
<keyword evidence="5" id="KW-0511">Multifunctional enzyme</keyword>
<dbReference type="InterPro" id="IPR043128">
    <property type="entry name" value="Rev_trsase/Diguanyl_cyclase"/>
</dbReference>
<dbReference type="SUPFAM" id="SSF50630">
    <property type="entry name" value="Acid proteases"/>
    <property type="match status" value="1"/>
</dbReference>
<dbReference type="Gramene" id="GBG74492">
    <property type="protein sequence ID" value="GBG74492"/>
    <property type="gene ID" value="CBR_g18902"/>
</dbReference>
<feature type="compositionally biased region" description="Polar residues" evidence="7">
    <location>
        <begin position="505"/>
        <end position="514"/>
    </location>
</feature>
<feature type="region of interest" description="Disordered" evidence="7">
    <location>
        <begin position="243"/>
        <end position="270"/>
    </location>
</feature>
<dbReference type="Pfam" id="PF00078">
    <property type="entry name" value="RVT_1"/>
    <property type="match status" value="1"/>
</dbReference>
<dbReference type="PANTHER" id="PTHR37984:SF5">
    <property type="entry name" value="PROTEIN NYNRIN-LIKE"/>
    <property type="match status" value="1"/>
</dbReference>
<dbReference type="CDD" id="cd09274">
    <property type="entry name" value="RNase_HI_RT_Ty3"/>
    <property type="match status" value="1"/>
</dbReference>
<feature type="compositionally biased region" description="Polar residues" evidence="7">
    <location>
        <begin position="2742"/>
        <end position="2753"/>
    </location>
</feature>
<feature type="compositionally biased region" description="Low complexity" evidence="7">
    <location>
        <begin position="1532"/>
        <end position="1544"/>
    </location>
</feature>
<evidence type="ECO:0000256" key="5">
    <source>
        <dbReference type="ARBA" id="ARBA00023268"/>
    </source>
</evidence>
<feature type="coiled-coil region" evidence="6">
    <location>
        <begin position="2708"/>
        <end position="2736"/>
    </location>
</feature>
<feature type="region of interest" description="Disordered" evidence="7">
    <location>
        <begin position="1496"/>
        <end position="1544"/>
    </location>
</feature>
<comment type="caution">
    <text evidence="9">The sequence shown here is derived from an EMBL/GenBank/DDBJ whole genome shotgun (WGS) entry which is preliminary data.</text>
</comment>
<gene>
    <name evidence="9" type="ORF">CBR_g18902</name>
</gene>
<reference evidence="9 10" key="1">
    <citation type="journal article" date="2018" name="Cell">
        <title>The Chara Genome: Secondary Complexity and Implications for Plant Terrestrialization.</title>
        <authorList>
            <person name="Nishiyama T."/>
            <person name="Sakayama H."/>
            <person name="Vries J.D."/>
            <person name="Buschmann H."/>
            <person name="Saint-Marcoux D."/>
            <person name="Ullrich K.K."/>
            <person name="Haas F.B."/>
            <person name="Vanderstraeten L."/>
            <person name="Becker D."/>
            <person name="Lang D."/>
            <person name="Vosolsobe S."/>
            <person name="Rombauts S."/>
            <person name="Wilhelmsson P.K.I."/>
            <person name="Janitza P."/>
            <person name="Kern R."/>
            <person name="Heyl A."/>
            <person name="Rumpler F."/>
            <person name="Villalobos L.I.A.C."/>
            <person name="Clay J.M."/>
            <person name="Skokan R."/>
            <person name="Toyoda A."/>
            <person name="Suzuki Y."/>
            <person name="Kagoshima H."/>
            <person name="Schijlen E."/>
            <person name="Tajeshwar N."/>
            <person name="Catarino B."/>
            <person name="Hetherington A.J."/>
            <person name="Saltykova A."/>
            <person name="Bonnot C."/>
            <person name="Breuninger H."/>
            <person name="Symeonidi A."/>
            <person name="Radhakrishnan G.V."/>
            <person name="Van Nieuwerburgh F."/>
            <person name="Deforce D."/>
            <person name="Chang C."/>
            <person name="Karol K.G."/>
            <person name="Hedrich R."/>
            <person name="Ulvskov P."/>
            <person name="Glockner G."/>
            <person name="Delwiche C.F."/>
            <person name="Petrasek J."/>
            <person name="Van de Peer Y."/>
            <person name="Friml J."/>
            <person name="Beilby M."/>
            <person name="Dolan L."/>
            <person name="Kohara Y."/>
            <person name="Sugano S."/>
            <person name="Fujiyama A."/>
            <person name="Delaux P.-M."/>
            <person name="Quint M."/>
            <person name="TheiBen G."/>
            <person name="Hagemann M."/>
            <person name="Harholt J."/>
            <person name="Dunand C."/>
            <person name="Zachgo S."/>
            <person name="Langdale J."/>
            <person name="Maumus F."/>
            <person name="Straeten D.V.D."/>
            <person name="Gould S.B."/>
            <person name="Rensing S.A."/>
        </authorList>
    </citation>
    <scope>NUCLEOTIDE SEQUENCE [LARGE SCALE GENOMIC DNA]</scope>
    <source>
        <strain evidence="9 10">S276</strain>
    </source>
</reference>
<dbReference type="InterPro" id="IPR021109">
    <property type="entry name" value="Peptidase_aspartic_dom_sf"/>
</dbReference>
<dbReference type="GO" id="GO:0004519">
    <property type="term" value="F:endonuclease activity"/>
    <property type="evidence" value="ECO:0007669"/>
    <property type="project" value="UniProtKB-KW"/>
</dbReference>
<feature type="domain" description="Reverse transcriptase" evidence="8">
    <location>
        <begin position="3298"/>
        <end position="3477"/>
    </location>
</feature>
<evidence type="ECO:0000256" key="7">
    <source>
        <dbReference type="SAM" id="MobiDB-lite"/>
    </source>
</evidence>
<dbReference type="Gene3D" id="2.40.70.10">
    <property type="entry name" value="Acid Proteases"/>
    <property type="match status" value="3"/>
</dbReference>
<evidence type="ECO:0000313" key="9">
    <source>
        <dbReference type="EMBL" id="GBG74492.1"/>
    </source>
</evidence>
<evidence type="ECO:0000259" key="8">
    <source>
        <dbReference type="PROSITE" id="PS50878"/>
    </source>
</evidence>
<dbReference type="Pfam" id="PF13650">
    <property type="entry name" value="Asp_protease_2"/>
    <property type="match status" value="1"/>
</dbReference>
<organism evidence="9 10">
    <name type="scientific">Chara braunii</name>
    <name type="common">Braun's stonewort</name>
    <dbReference type="NCBI Taxonomy" id="69332"/>
    <lineage>
        <taxon>Eukaryota</taxon>
        <taxon>Viridiplantae</taxon>
        <taxon>Streptophyta</taxon>
        <taxon>Charophyceae</taxon>
        <taxon>Charales</taxon>
        <taxon>Characeae</taxon>
        <taxon>Chara</taxon>
    </lineage>
</organism>
<evidence type="ECO:0000313" key="10">
    <source>
        <dbReference type="Proteomes" id="UP000265515"/>
    </source>
</evidence>
<keyword evidence="10" id="KW-1185">Reference proteome</keyword>
<dbReference type="Gene3D" id="3.10.10.10">
    <property type="entry name" value="HIV Type 1 Reverse Transcriptase, subunit A, domain 1"/>
    <property type="match status" value="2"/>
</dbReference>
<dbReference type="InterPro" id="IPR050951">
    <property type="entry name" value="Retrovirus_Pol_polyprotein"/>
</dbReference>
<feature type="coiled-coil region" evidence="6">
    <location>
        <begin position="49"/>
        <end position="90"/>
    </location>
</feature>
<dbReference type="FunFam" id="3.30.70.270:FF:000020">
    <property type="entry name" value="Transposon Tf2-6 polyprotein-like Protein"/>
    <property type="match status" value="1"/>
</dbReference>
<sequence length="3635" mass="405426">MATSSAMSQAASQASSSGVSQGMSQPFTCQFAGLQVSQQQPLSAEDYEIQQTDALHEELQRHLKEVEDRRENARRRKARLEAQGLELSRLEDMDGEALTLMYGCFGQVQAMQQEMLATLIAGQNKILAALQVPRPMARPAVCVSTRFSADWRGGQLRYAVIRPGARRETGKEAYEGIRKEDGPERTRTLDAVERKQWRTTTTFAMSTSGGDDVPARSPPCVSSPQGTPFGRLSVDRSPSAALGLLGGSPLSSGSDVRTGKRRRGDVSPATSGIVAHGLTHRASFPGLLGASPPAVSAVRNVVAYAGVLGAPLLPSPLLPRRLDYASTIPPAPVWSHAVPPSCPRGRSSVDGGRSDVHLEPVAGTPSSAANNIVQVCVRDGCRRRLYALRDAMASVSDNHGPVSDVVDRLLHWSLPAIRAEFGVGVAATISSTLSSCVCGKDFQLRYLLGDSGGDYVQGGSQGSGSATLGGSQDGSQNSFPSSRRVSQRSDRGRGRPRSAGRSQSTHVRPQTWSDSWEGVDQCGPGPDRDGVEEAMTQWTGPEAPNVVFLEPQQLYHATVTVGLTYTLLDNFCVALGLCSVHKPTFYNFMRGPGDDAEGWNGKVVRQGLRYSELAIETVIRRGEPVTLMVDGRYDSARGAQHCTVTAMEYETRLVVGVMTRRPKTEGKASSALEVPAVVRLLRGLLEKGLKIWCVVFDDCAALGPQLRALNIDWQKDCHHKIKNIRKLFRSMPQLKEAKKVSNPHECVSDAQFMQFTKKQLVEALHDRFEPGVLTTAEERMKKSDFIGVVMKKTYPFGSRTNVQELTADPDGVTEYHAHEVGMWFLHACQLCKEEGGDTRSLHRDIMLIVDHWACDHSGCVDGKDVLCEKADGPGRLPLYRRTNRVYGLVQHVMGKQCSTNITTYYIEFRHTSAVETFQGTIIIYAKKSVHFEKSYSPRVAIAMIRWNSHCWCAPVGYRARIPAGTSIRPRPAFHRQTEDADDSWMHRLAAFMFGSSPVSDWARKLLRQEDCPYGAGPASSPLPLPRDLFVAGGADPVDVADDASSGSDHDVAGDSRIFIVSVPAPLMDAGVEVVDLHAYIAKIDREFKTQRYDDIDAPLLYVCIQIGEATCNALIDCGASCNYINQDFMVRAGLGPRVRRKSQPTQVNLADGHTHKSIDRCIDAVPVYFAPHASEGVSFDILDTKFDMILGMSWLRSEDHPVNFFHRTVHIRDRNGVLVPCTVPLPHPSINCHVVSAASMRASVIRDDIEEMGVCFLHASSTDSSSDPRITELLDAYSDVFEGPHGVVPDRPICHEIILEDGARLDDFIKLVEETWHDPQEAQKAIDGILALSSRKLRWRVFDRSASDASLPLLVAGELLVVPASLYFSAKTFKFVALGIIQFRLRVNVLQLHIDELKGIAQRRSNPCFHIFARFIPLVRTGIDSTPFVEKFHDTASTTFSTTVLLSSNFLLGFFNRLVGFDAFKDLHMTFNCIHPISFYGFLYCLNVCSRIGRTRQEQGGSGGQEGREEATQEASSKPVYQGPLGRGGGSAQPAAPSARGAGSQAPGGTFVNVYQNPVYLAPPQAMQPNGFLAQLLQEMALAQPNIQHPLGQPSGLFSQMAHPGYVGGFQPYQAQNALRPTCLFPGGEQLDQGRIQVPQPIRLQLLVQQHQAQDLPMPRSRQEGCSTSNQLVKLSCAGGEATPPLTPPDSAALLAASYTSGENVDVSPRFTYEDYVVHLVPPLDQPLHMQDSTACTVSTPSATDSAASPPTLAGDSTSWSRLEKLDPLSFADFQRMPLPPTGRLPKPHCNVLMAQLRDYLHTAIPAPLMDAGVEVVNLRDYIAKIDREFKTQRYNTNDAPLMYPTQVTVADGHTHKSIDRCIDSVPVYFAPHASKVVSFDILDTKFDMILGMSWLESEDQPVNFYRHTVHIRDRNGVLVSCTVPPPQCSISCHMVSAASIRAAITRDDVEEMGVCFLHALPPHDIPSTDASTDPRITKLLDAYAGVFEPHTKSYRIGQSATRSSSRPGPYLCIIRPSSSPYGAPVLVVRKKNKDLRLCIDYRKLNAQTVKNAGPLLRINDLLERLCGTKFFSKLDLKLGYHQLEIRQDRCKTAFKMRYGHFEWYSRIVAPLTRLQPRKVLFAFDDEACRSFQALKTVMLMAPVLSIYDPTLPTRVTTGASGYGIGAVLEQHDGDDWHPVEYFSHKVPPINSLDDARKKELLAFVMALKQSRHFLFGCRRFTWVTDNNPLTYYKTQDTVSSTIGRWMYFIDQFDFTLKHLASLSNRAVDALSRRPDLCAMTHHAFAFDEELQRHFIRVYQSDPDFATLYVQLSSDHPLASNYRIVDGYLLLHSRGKNLLCALRTAIETVETGTDVLAVQGILIKCHKALDDFVVDPVEPESQVAFSTSCLGGEAKEWVLAEANAAGFDDIGVWAETLDLKQFLAKIKERFLDKTTTDKAFDQLTTIGQKHWTSVEALSREVDRLLQVPGLNLQDNQVLYIYSRALPEPIRGELVAESKSAKYNYRQFRDLALQREQMTSQVKNSYASVVKYGGGPGTGKRVLWRQKRQDHTLVVFDDETVERWSLEAEGVANSSDSGKGEVTAAVVNKGGPRPPVKKRKARSFPKHPGIAVGKPWEKRGLSKETWQERMDNAQCLKCGIAGHVFFRLYDAFERQRTRAEEDKARLKKHERERIEREKVGVSKRSLEMTKDRTAKEYSNYGELLYVEGVVRAEQKKKEVEKRLAEEKEAQVKELTLKPEIRPRQSTAVPRQSTKVPRRQQGVPPQQAPGLTRCETTVMDQKSWETDEAYQARMLLMITEAKQQSDALAAAAKKKAEDVEKAHLFAIEQQRQQDEAAAKAVDEERIQQLEQRICAAAANPSSAPRETTPRFDDQEIFCDSTKTDPIPWFHKFELKLQLLHISEDKHHAYLYSRSGGTCQAWSDNLLSKYGVVAVDLHTKISWDDLKAEWHKRFQVEPPEIKAMDKLITFEQGTLSSVDWIAEYQRLTSVPDIQMGFKAVKHYFISRPCPVLGNALTHVEETLTTTAELFDKAAQIIVMNKEAKNLHCSSAVACEFRKQRYDDNNAPLLYVRIQVGQASCSALLDSGAFRNFMSQAFMQTAGLGAQVRRKANPMAIKLVDGRTQQLIDRYIGAVPVYFAPHACKLVTFDILDTDFNIILGMLCLASADHTVHFHRRTLTVCDAFGAEVPCTIPLPHPSIRCQVVTAKSFRATCTYEQPDEIGLCFLRTVAVADSSPTDFSSDPRVVRLLNEFADIFESPTDVVPDRSEIILEAGAVPLKGCIYRMCEEELIALRAQLDDLLDKGWIRPSSSPYGAPVLFVRKKNKDLRLCIDYRKLNAQTVKNVGPLPRIDDLLERLGGVKYFSKLDLKSGYHQISIRLNDRYKSAFKTRYGHFEWVVMPFGLTNAPTTFQATMTNEFRAMLDRFVLVYLDDILVYSRTLEDHLGHLRRVLETLRHAKYKANRDKCEFVRQELEYLGHFATPEGINPLSNKIEAIQAWPEPQNVTDIHSFLGLAGYYQCFIKGYSKISAHLTKIQCEDRSFDFGEDARESFLALKAALYLRRSCTYTTRYCQRTSLRMRPAMALVSSSNNTMAWTGTRSKKVPVVHSIDDARKKELLAFVHALKWWRHFLLGRSQFRW</sequence>
<dbReference type="Pfam" id="PF17919">
    <property type="entry name" value="RT_RNaseH_2"/>
    <property type="match status" value="1"/>
</dbReference>